<name>A0A8J7RWV1_9PROT</name>
<gene>
    <name evidence="2" type="ORF">KAJ83_03175</name>
</gene>
<keyword evidence="3" id="KW-1185">Reference proteome</keyword>
<evidence type="ECO:0000313" key="3">
    <source>
        <dbReference type="Proteomes" id="UP000672602"/>
    </source>
</evidence>
<evidence type="ECO:0000256" key="1">
    <source>
        <dbReference type="SAM" id="MobiDB-lite"/>
    </source>
</evidence>
<comment type="caution">
    <text evidence="2">The sequence shown here is derived from an EMBL/GenBank/DDBJ whole genome shotgun (WGS) entry which is preliminary data.</text>
</comment>
<accession>A0A8J7RWV1</accession>
<evidence type="ECO:0008006" key="4">
    <source>
        <dbReference type="Google" id="ProtNLM"/>
    </source>
</evidence>
<evidence type="ECO:0000313" key="2">
    <source>
        <dbReference type="EMBL" id="MBP5855995.1"/>
    </source>
</evidence>
<dbReference type="AlphaFoldDB" id="A0A8J7RWV1"/>
<dbReference type="EMBL" id="JAGMWN010000001">
    <property type="protein sequence ID" value="MBP5855995.1"/>
    <property type="molecule type" value="Genomic_DNA"/>
</dbReference>
<feature type="region of interest" description="Disordered" evidence="1">
    <location>
        <begin position="217"/>
        <end position="236"/>
    </location>
</feature>
<dbReference type="Proteomes" id="UP000672602">
    <property type="component" value="Unassembled WGS sequence"/>
</dbReference>
<reference evidence="2" key="1">
    <citation type="submission" date="2021-04" db="EMBL/GenBank/DDBJ databases">
        <authorList>
            <person name="Zhang D.-C."/>
        </authorList>
    </citation>
    <scope>NUCLEOTIDE SEQUENCE</scope>
    <source>
        <strain evidence="2">CGMCC 1.15697</strain>
    </source>
</reference>
<protein>
    <recommendedName>
        <fullName evidence="4">PAS domain-containing protein</fullName>
    </recommendedName>
</protein>
<feature type="compositionally biased region" description="Basic and acidic residues" evidence="1">
    <location>
        <begin position="226"/>
        <end position="236"/>
    </location>
</feature>
<sequence>MTLVTRPAYLASGLEVVRARLESEPARRLAAVYGGSLEKAGGIPCLSSFDLAALGRVLSSMVLYEVGEDRVTFRLIGEECKRRFNGVRVGDNYLDFVQPIRREQAWRSFSSMLEHRCAMAVRNLQILSSGQQVFCEALGVPLRSAAGLEAPDRLLFADSIVREDIGWTDASVTISYSYPSERCFIDLGYGLPESHEDFQTTERRNIVDAPLIFEGLAPESGGGIDGRSECEQGRDQ</sequence>
<proteinExistence type="predicted"/>
<dbReference type="RefSeq" id="WP_210680550.1">
    <property type="nucleotide sequence ID" value="NZ_JAGMWN010000001.1"/>
</dbReference>
<organism evidence="2 3">
    <name type="scientific">Marivibrio halodurans</name>
    <dbReference type="NCBI Taxonomy" id="2039722"/>
    <lineage>
        <taxon>Bacteria</taxon>
        <taxon>Pseudomonadati</taxon>
        <taxon>Pseudomonadota</taxon>
        <taxon>Alphaproteobacteria</taxon>
        <taxon>Rhodospirillales</taxon>
        <taxon>Rhodospirillaceae</taxon>
        <taxon>Marivibrio</taxon>
    </lineage>
</organism>